<dbReference type="KEGG" id="pdh:B9T62_15180"/>
<dbReference type="AlphaFoldDB" id="A0A2Z2KIE4"/>
<sequence>MGIVVMDSDDLERLLDKVVSRAIEAYAVQVPIALPPVLTRTQFMNLLDISSPTATALFKRPDFPVNREFGNPRIPTGLLLQWIDEHTDWVSKNAGDNFKSKRRHATG</sequence>
<dbReference type="Proteomes" id="UP000249890">
    <property type="component" value="Chromosome"/>
</dbReference>
<gene>
    <name evidence="1" type="ORF">B9T62_15180</name>
</gene>
<name>A0A2Z2KIE4_9BACL</name>
<evidence type="ECO:0000313" key="2">
    <source>
        <dbReference type="Proteomes" id="UP000249890"/>
    </source>
</evidence>
<protein>
    <recommendedName>
        <fullName evidence="3">DNA-binding protein</fullName>
    </recommendedName>
</protein>
<dbReference type="OrthoDB" id="2614557at2"/>
<dbReference type="EMBL" id="CP021780">
    <property type="protein sequence ID" value="ASA21999.1"/>
    <property type="molecule type" value="Genomic_DNA"/>
</dbReference>
<organism evidence="1 2">
    <name type="scientific">Paenibacillus donghaensis</name>
    <dbReference type="NCBI Taxonomy" id="414771"/>
    <lineage>
        <taxon>Bacteria</taxon>
        <taxon>Bacillati</taxon>
        <taxon>Bacillota</taxon>
        <taxon>Bacilli</taxon>
        <taxon>Bacillales</taxon>
        <taxon>Paenibacillaceae</taxon>
        <taxon>Paenibacillus</taxon>
    </lineage>
</organism>
<reference evidence="1 2" key="1">
    <citation type="submission" date="2017-06" db="EMBL/GenBank/DDBJ databases">
        <title>Complete genome sequence of Paenibacillus donghaensis KCTC 13049T isolated from East Sea sediment, South Korea.</title>
        <authorList>
            <person name="Jung B.K."/>
            <person name="Hong S.-J."/>
            <person name="Shin J.-H."/>
        </authorList>
    </citation>
    <scope>NUCLEOTIDE SEQUENCE [LARGE SCALE GENOMIC DNA]</scope>
    <source>
        <strain evidence="1 2">KCTC 13049</strain>
    </source>
</reference>
<evidence type="ECO:0000313" key="1">
    <source>
        <dbReference type="EMBL" id="ASA21999.1"/>
    </source>
</evidence>
<dbReference type="RefSeq" id="WP_087916004.1">
    <property type="nucleotide sequence ID" value="NZ_CP021780.1"/>
</dbReference>
<accession>A0A2Z2KIE4</accession>
<proteinExistence type="predicted"/>
<evidence type="ECO:0008006" key="3">
    <source>
        <dbReference type="Google" id="ProtNLM"/>
    </source>
</evidence>
<keyword evidence="2" id="KW-1185">Reference proteome</keyword>